<keyword evidence="6 9" id="KW-0472">Membrane</keyword>
<feature type="transmembrane region" description="Helical" evidence="9">
    <location>
        <begin position="258"/>
        <end position="279"/>
    </location>
</feature>
<feature type="compositionally biased region" description="Polar residues" evidence="8">
    <location>
        <begin position="589"/>
        <end position="601"/>
    </location>
</feature>
<comment type="subcellular location">
    <subcellularLocation>
        <location evidence="1">Membrane</location>
        <topology evidence="1">Multi-pass membrane protein</topology>
    </subcellularLocation>
</comment>
<feature type="region of interest" description="Disordered" evidence="8">
    <location>
        <begin position="522"/>
        <end position="566"/>
    </location>
</feature>
<feature type="transmembrane region" description="Helical" evidence="9">
    <location>
        <begin position="180"/>
        <end position="201"/>
    </location>
</feature>
<feature type="transmembrane region" description="Helical" evidence="9">
    <location>
        <begin position="135"/>
        <end position="156"/>
    </location>
</feature>
<dbReference type="GO" id="GO:0005886">
    <property type="term" value="C:plasma membrane"/>
    <property type="evidence" value="ECO:0007669"/>
    <property type="project" value="TreeGrafter"/>
</dbReference>
<dbReference type="GO" id="GO:0097272">
    <property type="term" value="P:ammonium homeostasis"/>
    <property type="evidence" value="ECO:0007669"/>
    <property type="project" value="TreeGrafter"/>
</dbReference>
<accession>A0A7S0KFW2</accession>
<feature type="transmembrane region" description="Helical" evidence="9">
    <location>
        <begin position="12"/>
        <end position="34"/>
    </location>
</feature>
<keyword evidence="3" id="KW-0813">Transport</keyword>
<feature type="region of interest" description="Disordered" evidence="8">
    <location>
        <begin position="581"/>
        <end position="626"/>
    </location>
</feature>
<dbReference type="InterPro" id="IPR018047">
    <property type="entry name" value="Ammonium_transpt_CS"/>
</dbReference>
<reference evidence="11" key="1">
    <citation type="submission" date="2021-01" db="EMBL/GenBank/DDBJ databases">
        <authorList>
            <person name="Corre E."/>
            <person name="Pelletier E."/>
            <person name="Niang G."/>
            <person name="Scheremetjew M."/>
            <person name="Finn R."/>
            <person name="Kale V."/>
            <person name="Holt S."/>
            <person name="Cochrane G."/>
            <person name="Meng A."/>
            <person name="Brown T."/>
            <person name="Cohen L."/>
        </authorList>
    </citation>
    <scope>NUCLEOTIDE SEQUENCE</scope>
    <source>
        <strain evidence="11">CCMP494</strain>
    </source>
</reference>
<evidence type="ECO:0000256" key="8">
    <source>
        <dbReference type="SAM" id="MobiDB-lite"/>
    </source>
</evidence>
<dbReference type="InterPro" id="IPR029020">
    <property type="entry name" value="Ammonium/urea_transptr"/>
</dbReference>
<name>A0A7S0KFW2_MICPS</name>
<feature type="transmembrane region" description="Helical" evidence="9">
    <location>
        <begin position="46"/>
        <end position="68"/>
    </location>
</feature>
<proteinExistence type="inferred from homology"/>
<keyword evidence="4 9" id="KW-0812">Transmembrane</keyword>
<gene>
    <name evidence="11" type="ORF">MSP1404_LOCUS1434</name>
</gene>
<evidence type="ECO:0000256" key="4">
    <source>
        <dbReference type="ARBA" id="ARBA00022692"/>
    </source>
</evidence>
<comment type="similarity">
    <text evidence="2">Belongs to the ammonia transporter channel (TC 1.A.11.2) family.</text>
</comment>
<feature type="transmembrane region" description="Helical" evidence="9">
    <location>
        <begin position="291"/>
        <end position="307"/>
    </location>
</feature>
<sequence length="626" mass="67931">MASPHSNEPYDVFFLIYGATMVFFMQTGFALLEVGSVSIRNTKNTLFKNLLDVCCSAIAFFFFGFAFLHGREGEFIGTSDFALGTKVFTRNNVDDIDALNMQAYEYSKWFYSFAFAATSTTIVSGAVAERFKFKAYAMYSMVITALVYPVVAHWCWSKKGWASPLTAPHQLLLGVGAVDYAGSGVVHVTGGLAALIACVAVGPRVGRYNRNIVMEMPMQSPVFQTIGTLFMWFSWYGFNSVATMTLSGGSTVLAAKSVVTTTLSAATSGATVMLLDHLMPNQKMEPRRMNNGVLCGLVSISGCAGMIDVWVSLIIGFVAGMVYVGASKMLVIFRVDDVVDAVPIHLFGGIWGTIAPALFMTKSSYLLKYPNFPRTEIYEGKEYKAPCGLFMGCDNFGNLLGANLLLLLALVLWVSLICSLTIYAIQWSMHTLRVNLNDEMKGIDASQHGGRSYTEFQTTVFTFKTRDGAQHSMEMRVRAGDAAKFAMALSEVMEGSTHNSSDSAGLAMNRSSRADRNMAYAFKEDNESNGRGIASSSDGGGGSSRDQSPNRHGGSRGRQSAPGYGYWDNVRYQHDAMTDKDVAIAIPESNGTDGSRGSSGMKSERLSAGSVLDPFGDAQREDQGAR</sequence>
<evidence type="ECO:0000256" key="3">
    <source>
        <dbReference type="ARBA" id="ARBA00022448"/>
    </source>
</evidence>
<dbReference type="PROSITE" id="PS01219">
    <property type="entry name" value="AMMONIUM_TRANSP"/>
    <property type="match status" value="1"/>
</dbReference>
<evidence type="ECO:0000259" key="10">
    <source>
        <dbReference type="Pfam" id="PF00909"/>
    </source>
</evidence>
<feature type="transmembrane region" description="Helical" evidence="9">
    <location>
        <begin position="338"/>
        <end position="359"/>
    </location>
</feature>
<feature type="domain" description="Ammonium transporter AmtB-like" evidence="10">
    <location>
        <begin position="14"/>
        <end position="453"/>
    </location>
</feature>
<evidence type="ECO:0000256" key="1">
    <source>
        <dbReference type="ARBA" id="ARBA00004141"/>
    </source>
</evidence>
<evidence type="ECO:0000256" key="5">
    <source>
        <dbReference type="ARBA" id="ARBA00022989"/>
    </source>
</evidence>
<feature type="transmembrane region" description="Helical" evidence="9">
    <location>
        <begin position="404"/>
        <end position="425"/>
    </location>
</feature>
<feature type="transmembrane region" description="Helical" evidence="9">
    <location>
        <begin position="222"/>
        <end position="238"/>
    </location>
</feature>
<evidence type="ECO:0000256" key="6">
    <source>
        <dbReference type="ARBA" id="ARBA00023136"/>
    </source>
</evidence>
<evidence type="ECO:0000256" key="2">
    <source>
        <dbReference type="ARBA" id="ARBA00005887"/>
    </source>
</evidence>
<dbReference type="EMBL" id="HBEV01001802">
    <property type="protein sequence ID" value="CAD8577895.1"/>
    <property type="molecule type" value="Transcribed_RNA"/>
</dbReference>
<evidence type="ECO:0000256" key="7">
    <source>
        <dbReference type="ARBA" id="ARBA00023177"/>
    </source>
</evidence>
<evidence type="ECO:0000256" key="9">
    <source>
        <dbReference type="SAM" id="Phobius"/>
    </source>
</evidence>
<dbReference type="Pfam" id="PF00909">
    <property type="entry name" value="Ammonium_transp"/>
    <property type="match status" value="1"/>
</dbReference>
<dbReference type="SUPFAM" id="SSF111352">
    <property type="entry name" value="Ammonium transporter"/>
    <property type="match status" value="1"/>
</dbReference>
<keyword evidence="7" id="KW-0924">Ammonia transport</keyword>
<keyword evidence="5 9" id="KW-1133">Transmembrane helix</keyword>
<protein>
    <recommendedName>
        <fullName evidence="10">Ammonium transporter AmtB-like domain-containing protein</fullName>
    </recommendedName>
</protein>
<dbReference type="AlphaFoldDB" id="A0A7S0KFW2"/>
<dbReference type="PANTHER" id="PTHR11730">
    <property type="entry name" value="AMMONIUM TRANSPORTER"/>
    <property type="match status" value="1"/>
</dbReference>
<dbReference type="PANTHER" id="PTHR11730:SF6">
    <property type="entry name" value="AMMONIUM TRANSPORTER"/>
    <property type="match status" value="1"/>
</dbReference>
<dbReference type="Gene3D" id="1.10.3430.10">
    <property type="entry name" value="Ammonium transporter AmtB like domains"/>
    <property type="match status" value="1"/>
</dbReference>
<evidence type="ECO:0000313" key="11">
    <source>
        <dbReference type="EMBL" id="CAD8577895.1"/>
    </source>
</evidence>
<feature type="transmembrane region" description="Helical" evidence="9">
    <location>
        <begin position="109"/>
        <end position="128"/>
    </location>
</feature>
<organism evidence="11">
    <name type="scientific">Micromonas pusilla</name>
    <name type="common">Picoplanktonic green alga</name>
    <name type="synonym">Chromulina pusilla</name>
    <dbReference type="NCBI Taxonomy" id="38833"/>
    <lineage>
        <taxon>Eukaryota</taxon>
        <taxon>Viridiplantae</taxon>
        <taxon>Chlorophyta</taxon>
        <taxon>Mamiellophyceae</taxon>
        <taxon>Mamiellales</taxon>
        <taxon>Mamiellaceae</taxon>
        <taxon>Micromonas</taxon>
    </lineage>
</organism>
<dbReference type="GO" id="GO:0008519">
    <property type="term" value="F:ammonium channel activity"/>
    <property type="evidence" value="ECO:0007669"/>
    <property type="project" value="InterPro"/>
</dbReference>
<dbReference type="InterPro" id="IPR024041">
    <property type="entry name" value="NH4_transpt_AmtB-like_dom"/>
</dbReference>